<keyword evidence="3" id="KW-0808">Transferase</keyword>
<evidence type="ECO:0000256" key="4">
    <source>
        <dbReference type="ARBA" id="ARBA00022741"/>
    </source>
</evidence>
<proteinExistence type="predicted"/>
<dbReference type="GO" id="GO:0005524">
    <property type="term" value="F:ATP binding"/>
    <property type="evidence" value="ECO:0007669"/>
    <property type="project" value="UniProtKB-KW"/>
</dbReference>
<evidence type="ECO:0000256" key="1">
    <source>
        <dbReference type="ARBA" id="ARBA00012513"/>
    </source>
</evidence>
<keyword evidence="10" id="KW-1185">Reference proteome</keyword>
<dbReference type="GO" id="GO:0004694">
    <property type="term" value="F:eukaryotic translation initiation factor 2alpha kinase activity"/>
    <property type="evidence" value="ECO:0007669"/>
    <property type="project" value="TreeGrafter"/>
</dbReference>
<dbReference type="GO" id="GO:0005634">
    <property type="term" value="C:nucleus"/>
    <property type="evidence" value="ECO:0007669"/>
    <property type="project" value="TreeGrafter"/>
</dbReference>
<evidence type="ECO:0000256" key="3">
    <source>
        <dbReference type="ARBA" id="ARBA00022679"/>
    </source>
</evidence>
<organism evidence="9 10">
    <name type="scientific">Pyxicephalus adspersus</name>
    <name type="common">African bullfrog</name>
    <dbReference type="NCBI Taxonomy" id="30357"/>
    <lineage>
        <taxon>Eukaryota</taxon>
        <taxon>Metazoa</taxon>
        <taxon>Chordata</taxon>
        <taxon>Craniata</taxon>
        <taxon>Vertebrata</taxon>
        <taxon>Euteleostomi</taxon>
        <taxon>Amphibia</taxon>
        <taxon>Batrachia</taxon>
        <taxon>Anura</taxon>
        <taxon>Neobatrachia</taxon>
        <taxon>Ranoidea</taxon>
        <taxon>Pyxicephalidae</taxon>
        <taxon>Pyxicephalinae</taxon>
        <taxon>Pyxicephalus</taxon>
    </lineage>
</organism>
<dbReference type="GO" id="GO:0005737">
    <property type="term" value="C:cytoplasm"/>
    <property type="evidence" value="ECO:0007669"/>
    <property type="project" value="TreeGrafter"/>
</dbReference>
<dbReference type="Proteomes" id="UP001181693">
    <property type="component" value="Unassembled WGS sequence"/>
</dbReference>
<evidence type="ECO:0000256" key="7">
    <source>
        <dbReference type="SAM" id="MobiDB-lite"/>
    </source>
</evidence>
<dbReference type="Pfam" id="PF00069">
    <property type="entry name" value="Pkinase"/>
    <property type="match status" value="1"/>
</dbReference>
<evidence type="ECO:0000256" key="2">
    <source>
        <dbReference type="ARBA" id="ARBA00022527"/>
    </source>
</evidence>
<comment type="caution">
    <text evidence="9">The sequence shown here is derived from an EMBL/GenBank/DDBJ whole genome shotgun (WGS) entry which is preliminary data.</text>
</comment>
<dbReference type="PANTHER" id="PTHR11042">
    <property type="entry name" value="EUKARYOTIC TRANSLATION INITIATION FACTOR 2-ALPHA KINASE EIF2-ALPHA KINASE -RELATED"/>
    <property type="match status" value="1"/>
</dbReference>
<dbReference type="PROSITE" id="PS50011">
    <property type="entry name" value="PROTEIN_KINASE_DOM"/>
    <property type="match status" value="1"/>
</dbReference>
<dbReference type="InterPro" id="IPR011009">
    <property type="entry name" value="Kinase-like_dom_sf"/>
</dbReference>
<feature type="domain" description="Protein kinase" evidence="8">
    <location>
        <begin position="1"/>
        <end position="89"/>
    </location>
</feature>
<reference evidence="9" key="1">
    <citation type="thesis" date="2020" institute="ProQuest LLC" country="789 East Eisenhower Parkway, Ann Arbor, MI, USA">
        <title>Comparative Genomics and Chromosome Evolution.</title>
        <authorList>
            <person name="Mudd A.B."/>
        </authorList>
    </citation>
    <scope>NUCLEOTIDE SEQUENCE</scope>
    <source>
        <strain evidence="9">1538</strain>
        <tissue evidence="9">Blood</tissue>
    </source>
</reference>
<keyword evidence="6" id="KW-0067">ATP-binding</keyword>
<keyword evidence="5" id="KW-0418">Kinase</keyword>
<evidence type="ECO:0000259" key="8">
    <source>
        <dbReference type="PROSITE" id="PS50011"/>
    </source>
</evidence>
<evidence type="ECO:0000256" key="6">
    <source>
        <dbReference type="ARBA" id="ARBA00022840"/>
    </source>
</evidence>
<accession>A0AAV3BC70</accession>
<name>A0AAV3BC70_PYXAD</name>
<dbReference type="InterPro" id="IPR050339">
    <property type="entry name" value="CC_SR_Kinase"/>
</dbReference>
<sequence>MDLTRGSFSQVKKAMKKEEEKVYAIKVIPLLNYNKEHLLREVKALAHLEYKFIVRYYTFWWGESVVSRLGDSEEDDSTSDSMEINRNSW</sequence>
<dbReference type="EMBL" id="DYDO01000001">
    <property type="protein sequence ID" value="DBA34612.1"/>
    <property type="molecule type" value="Genomic_DNA"/>
</dbReference>
<protein>
    <recommendedName>
        <fullName evidence="1">non-specific serine/threonine protein kinase</fullName>
        <ecNumber evidence="1">2.7.11.1</ecNumber>
    </recommendedName>
</protein>
<feature type="region of interest" description="Disordered" evidence="7">
    <location>
        <begin position="70"/>
        <end position="89"/>
    </location>
</feature>
<dbReference type="Gene3D" id="3.30.200.20">
    <property type="entry name" value="Phosphorylase Kinase, domain 1"/>
    <property type="match status" value="1"/>
</dbReference>
<evidence type="ECO:0000313" key="9">
    <source>
        <dbReference type="EMBL" id="DBA34612.1"/>
    </source>
</evidence>
<dbReference type="InterPro" id="IPR000719">
    <property type="entry name" value="Prot_kinase_dom"/>
</dbReference>
<dbReference type="AlphaFoldDB" id="A0AAV3BC70"/>
<gene>
    <name evidence="9" type="ORF">GDO54_002158</name>
</gene>
<evidence type="ECO:0000256" key="5">
    <source>
        <dbReference type="ARBA" id="ARBA00022777"/>
    </source>
</evidence>
<evidence type="ECO:0000313" key="10">
    <source>
        <dbReference type="Proteomes" id="UP001181693"/>
    </source>
</evidence>
<keyword evidence="4" id="KW-0547">Nucleotide-binding</keyword>
<dbReference type="PANTHER" id="PTHR11042:SF160">
    <property type="entry name" value="EUKARYOTIC TRANSLATION INITIATION FACTOR 2-ALPHA KINASE 1"/>
    <property type="match status" value="1"/>
</dbReference>
<dbReference type="EC" id="2.7.11.1" evidence="1"/>
<keyword evidence="2" id="KW-0723">Serine/threonine-protein kinase</keyword>
<dbReference type="SUPFAM" id="SSF56112">
    <property type="entry name" value="Protein kinase-like (PK-like)"/>
    <property type="match status" value="1"/>
</dbReference>